<dbReference type="SMART" id="SM00909">
    <property type="entry name" value="Germane"/>
    <property type="match status" value="1"/>
</dbReference>
<dbReference type="EMBL" id="CP101987">
    <property type="protein sequence ID" value="UUI70478.1"/>
    <property type="molecule type" value="Genomic_DNA"/>
</dbReference>
<dbReference type="InterPro" id="IPR059026">
    <property type="entry name" value="LpqB_N"/>
</dbReference>
<proteinExistence type="predicted"/>
<dbReference type="RefSeq" id="WP_227575782.1">
    <property type="nucleotide sequence ID" value="NZ_CP101987.1"/>
</dbReference>
<evidence type="ECO:0000259" key="2">
    <source>
        <dbReference type="SMART" id="SM00909"/>
    </source>
</evidence>
<dbReference type="Pfam" id="PF10647">
    <property type="entry name" value="Gmad1"/>
    <property type="match status" value="1"/>
</dbReference>
<evidence type="ECO:0000313" key="3">
    <source>
        <dbReference type="EMBL" id="UUI70478.1"/>
    </source>
</evidence>
<dbReference type="InterPro" id="IPR019606">
    <property type="entry name" value="GerMN"/>
</dbReference>
<feature type="chain" id="PRO_5046761477" evidence="1">
    <location>
        <begin position="20"/>
        <end position="562"/>
    </location>
</feature>
<dbReference type="SUPFAM" id="SSF69304">
    <property type="entry name" value="Tricorn protease N-terminal domain"/>
    <property type="match status" value="1"/>
</dbReference>
<dbReference type="InterPro" id="IPR018910">
    <property type="entry name" value="LpqB_C"/>
</dbReference>
<protein>
    <submittedName>
        <fullName evidence="3">LpqB family beta-propeller domain-containing protein</fullName>
    </submittedName>
</protein>
<evidence type="ECO:0000313" key="4">
    <source>
        <dbReference type="Proteomes" id="UP001316384"/>
    </source>
</evidence>
<evidence type="ECO:0000256" key="1">
    <source>
        <dbReference type="SAM" id="SignalP"/>
    </source>
</evidence>
<feature type="signal peptide" evidence="1">
    <location>
        <begin position="1"/>
        <end position="19"/>
    </location>
</feature>
<keyword evidence="1" id="KW-0732">Signal</keyword>
<reference evidence="3 4" key="1">
    <citation type="submission" date="2022-07" db="EMBL/GenBank/DDBJ databases">
        <title>Novel species in genus cellulomonas.</title>
        <authorList>
            <person name="Ye L."/>
        </authorList>
    </citation>
    <scope>NUCLEOTIDE SEQUENCE [LARGE SCALE GENOMIC DNA]</scope>
    <source>
        <strain evidence="4">zg-B89</strain>
    </source>
</reference>
<name>A0ABY5KQ77_9CELL</name>
<sequence>MTRAVRARAVVCVASVAFALTACVAIPTGGPVTVGRGEEVRELDRVDVLAQGPQSDADPARIVEGFLLASDAEATGDFDVTREFLAADERTEWDPGADTIVASATQVEQTGDAQVTVSLTVKAKVDADGRYVEVPADALETLRYELVQDARGAWRISHAPDVLVVNSRRFKQQFRETSLYFLTPDKKMLVPEVRYFRDRSVPTAVVRALLAGPSTWLQDSVTSAFPPGTELKPEAVSFESGGVAEMTLEPARAVQEADRGLLLAQLEASLRPLGVTTLVVRAGAGGPPLEGTPDRLPSPDPGELEILVDGQALRLVGAAPVAVADVLPVQGARPSGAARSADGSVRVALADPSTLVAVPVDGTAQRTLLTGPDLVAPSVDRFAWVWTASGSGGGHLNAVRLDGMSVEVTADWLAGRTVQAVRVSRDGTRVAVVSRGPDGVTLEVAGVVRDGGNVPLLVGPGVGAGASLTPVAGASIVWVDDVTLGVLADGDAGATPYLVPVAGGSTPLAAVADAVELAADRGTRSLYVVTADGDLRRHEGGTWVPVPGVTGALEVAGAAFPG</sequence>
<dbReference type="Pfam" id="PF25976">
    <property type="entry name" value="LpqB_N"/>
    <property type="match status" value="1"/>
</dbReference>
<keyword evidence="4" id="KW-1185">Reference proteome</keyword>
<organism evidence="3 4">
    <name type="scientific">Cellulomonas xiejunii</name>
    <dbReference type="NCBI Taxonomy" id="2968083"/>
    <lineage>
        <taxon>Bacteria</taxon>
        <taxon>Bacillati</taxon>
        <taxon>Actinomycetota</taxon>
        <taxon>Actinomycetes</taxon>
        <taxon>Micrococcales</taxon>
        <taxon>Cellulomonadaceae</taxon>
        <taxon>Cellulomonas</taxon>
    </lineage>
</organism>
<accession>A0ABY5KQ77</accession>
<dbReference type="Pfam" id="PF10646">
    <property type="entry name" value="Germane"/>
    <property type="match status" value="1"/>
</dbReference>
<dbReference type="Proteomes" id="UP001316384">
    <property type="component" value="Chromosome"/>
</dbReference>
<gene>
    <name evidence="3" type="ORF">NP048_11750</name>
</gene>
<feature type="domain" description="GerMN" evidence="2">
    <location>
        <begin position="202"/>
        <end position="317"/>
    </location>
</feature>
<dbReference type="PROSITE" id="PS51257">
    <property type="entry name" value="PROKAR_LIPOPROTEIN"/>
    <property type="match status" value="1"/>
</dbReference>